<proteinExistence type="predicted"/>
<dbReference type="PROSITE" id="PS51257">
    <property type="entry name" value="PROKAR_LIPOPROTEIN"/>
    <property type="match status" value="1"/>
</dbReference>
<dbReference type="EMBL" id="JAERRB010000001">
    <property type="protein sequence ID" value="MBL0740179.1"/>
    <property type="molecule type" value="Genomic_DNA"/>
</dbReference>
<organism evidence="2 3">
    <name type="scientific">Chryseolinea lacunae</name>
    <dbReference type="NCBI Taxonomy" id="2801331"/>
    <lineage>
        <taxon>Bacteria</taxon>
        <taxon>Pseudomonadati</taxon>
        <taxon>Bacteroidota</taxon>
        <taxon>Cytophagia</taxon>
        <taxon>Cytophagales</taxon>
        <taxon>Fulvivirgaceae</taxon>
        <taxon>Chryseolinea</taxon>
    </lineage>
</organism>
<gene>
    <name evidence="2" type="ORF">JI741_03060</name>
</gene>
<dbReference type="Proteomes" id="UP000613030">
    <property type="component" value="Unassembled WGS sequence"/>
</dbReference>
<evidence type="ECO:0000259" key="1">
    <source>
        <dbReference type="Pfam" id="PF13628"/>
    </source>
</evidence>
<dbReference type="InterPro" id="IPR012347">
    <property type="entry name" value="Ferritin-like"/>
</dbReference>
<protein>
    <submittedName>
        <fullName evidence="2">DUF4142 domain-containing protein</fullName>
    </submittedName>
</protein>
<feature type="domain" description="DUF4142" evidence="1">
    <location>
        <begin position="29"/>
        <end position="161"/>
    </location>
</feature>
<accession>A0ABS1KLG8</accession>
<dbReference type="PANTHER" id="PTHR38593:SF1">
    <property type="entry name" value="BLR2558 PROTEIN"/>
    <property type="match status" value="1"/>
</dbReference>
<dbReference type="RefSeq" id="WP_202007256.1">
    <property type="nucleotide sequence ID" value="NZ_JAERRB010000001.1"/>
</dbReference>
<reference evidence="2 3" key="1">
    <citation type="submission" date="2021-01" db="EMBL/GenBank/DDBJ databases">
        <title>Chryseolinea sp. Jin1 Genome sequencing and assembly.</title>
        <authorList>
            <person name="Kim I."/>
        </authorList>
    </citation>
    <scope>NUCLEOTIDE SEQUENCE [LARGE SCALE GENOMIC DNA]</scope>
    <source>
        <strain evidence="2 3">Jin1</strain>
    </source>
</reference>
<keyword evidence="3" id="KW-1185">Reference proteome</keyword>
<dbReference type="Gene3D" id="1.20.1260.10">
    <property type="match status" value="1"/>
</dbReference>
<dbReference type="PANTHER" id="PTHR38593">
    <property type="entry name" value="BLR2558 PROTEIN"/>
    <property type="match status" value="1"/>
</dbReference>
<dbReference type="Pfam" id="PF13628">
    <property type="entry name" value="DUF4142"/>
    <property type="match status" value="1"/>
</dbReference>
<name>A0ABS1KLG8_9BACT</name>
<comment type="caution">
    <text evidence="2">The sequence shown here is derived from an EMBL/GenBank/DDBJ whole genome shotgun (WGS) entry which is preliminary data.</text>
</comment>
<evidence type="ECO:0000313" key="2">
    <source>
        <dbReference type="EMBL" id="MBL0740179.1"/>
    </source>
</evidence>
<sequence>MKTWTLAMALIGLMTVACEEERESMIEGSDKSFLFEAGAANQAELEYARLAAVKGTSEAVRAFGQQTMMAKQQAINDLKRIADNDHIFLNTAMDEAHQQQFARLGTFVGMQFDTCYLNCQMKCQRESIALYEAELEQGKVEVVKNHVSTFLPSMKSRVVTAGDLSVRANAEIAVKENN</sequence>
<evidence type="ECO:0000313" key="3">
    <source>
        <dbReference type="Proteomes" id="UP000613030"/>
    </source>
</evidence>
<dbReference type="InterPro" id="IPR025419">
    <property type="entry name" value="DUF4142"/>
</dbReference>